<dbReference type="PANTHER" id="PTHR35394">
    <property type="entry name" value="DUF3176 DOMAIN-CONTAINING PROTEIN"/>
    <property type="match status" value="1"/>
</dbReference>
<accession>A0A439DBF2</accession>
<proteinExistence type="predicted"/>
<dbReference type="AlphaFoldDB" id="A0A439DBF2"/>
<sequence>MKTTILLSVSACFGQLKWHHFTTPRLLSDLEAFDEASRGPWGSFLLLLRCRGRAPLAVGLAITTLATLLVEPITQQILDFPLSEKMLEGVDVKIVNSHDFRLRVPIDSNNVSYAKNFSIGGPLVNNTKALGIQNSLANAALGDISPFSFSCPESVNSAVECHYPNFTTLGICSSFHNTTDSSTQICTHNHASGEISCDISWSSAWAEIKDVQTITMRLNQTKPPRGDVEIWNYLPANQMAWDDVFSFLGRTVDRESSRGPVLYLNGVRLPAQQLHNRDTPEFEGFECLWYWCAQEYSASVGSPRTVSPKLISTSLLRPTEPNCLGSHPEYCVYTDDSTSEIYHLDKFTASWLDHYIHSALGSSLAILRSPEGGSNGQSGVGLDIGLFLYSTQDLEMVFRNVATQASNIIRINGGENVNTTAVKGLAFRTETFIEVRWGWVSLPVIETLLAIILLAATMMVTRKSQQPLLKSSANALLFHGLGGWTAADTARTVKGKETLGTLDDISKSLEVRFQGNGRDGLQFVRI</sequence>
<reference evidence="2 3" key="1">
    <citation type="submission" date="2018-12" db="EMBL/GenBank/DDBJ databases">
        <title>Draft genome sequence of Xylaria grammica IHI A82.</title>
        <authorList>
            <person name="Buettner E."/>
            <person name="Kellner H."/>
        </authorList>
    </citation>
    <scope>NUCLEOTIDE SEQUENCE [LARGE SCALE GENOMIC DNA]</scope>
    <source>
        <strain evidence="2 3">IHI A82</strain>
    </source>
</reference>
<dbReference type="STRING" id="363999.A0A439DBF2"/>
<dbReference type="Proteomes" id="UP000286045">
    <property type="component" value="Unassembled WGS sequence"/>
</dbReference>
<dbReference type="EMBL" id="RYZI01000070">
    <property type="protein sequence ID" value="RWA11744.1"/>
    <property type="molecule type" value="Genomic_DNA"/>
</dbReference>
<evidence type="ECO:0000313" key="2">
    <source>
        <dbReference type="EMBL" id="RWA11744.1"/>
    </source>
</evidence>
<comment type="caution">
    <text evidence="2">The sequence shown here is derived from an EMBL/GenBank/DDBJ whole genome shotgun (WGS) entry which is preliminary data.</text>
</comment>
<keyword evidence="1" id="KW-0472">Membrane</keyword>
<evidence type="ECO:0000256" key="1">
    <source>
        <dbReference type="SAM" id="Phobius"/>
    </source>
</evidence>
<dbReference type="InterPro" id="IPR021514">
    <property type="entry name" value="DUF3176"/>
</dbReference>
<organism evidence="2 3">
    <name type="scientific">Xylaria grammica</name>
    <dbReference type="NCBI Taxonomy" id="363999"/>
    <lineage>
        <taxon>Eukaryota</taxon>
        <taxon>Fungi</taxon>
        <taxon>Dikarya</taxon>
        <taxon>Ascomycota</taxon>
        <taxon>Pezizomycotina</taxon>
        <taxon>Sordariomycetes</taxon>
        <taxon>Xylariomycetidae</taxon>
        <taxon>Xylariales</taxon>
        <taxon>Xylariaceae</taxon>
        <taxon>Xylaria</taxon>
    </lineage>
</organism>
<keyword evidence="1" id="KW-1133">Transmembrane helix</keyword>
<keyword evidence="3" id="KW-1185">Reference proteome</keyword>
<name>A0A439DBF2_9PEZI</name>
<keyword evidence="1" id="KW-0812">Transmembrane</keyword>
<gene>
    <name evidence="2" type="ORF">EKO27_g3360</name>
</gene>
<dbReference type="PANTHER" id="PTHR35394:SF5">
    <property type="entry name" value="DUF3176 DOMAIN-CONTAINING PROTEIN"/>
    <property type="match status" value="1"/>
</dbReference>
<feature type="transmembrane region" description="Helical" evidence="1">
    <location>
        <begin position="437"/>
        <end position="460"/>
    </location>
</feature>
<protein>
    <submittedName>
        <fullName evidence="2">Uncharacterized protein</fullName>
    </submittedName>
</protein>
<dbReference type="Pfam" id="PF11374">
    <property type="entry name" value="DUF3176"/>
    <property type="match status" value="1"/>
</dbReference>
<evidence type="ECO:0000313" key="3">
    <source>
        <dbReference type="Proteomes" id="UP000286045"/>
    </source>
</evidence>